<proteinExistence type="predicted"/>
<keyword evidence="2" id="KW-1185">Reference proteome</keyword>
<organism evidence="1 2">
    <name type="scientific">Gomphillus americanus</name>
    <dbReference type="NCBI Taxonomy" id="1940652"/>
    <lineage>
        <taxon>Eukaryota</taxon>
        <taxon>Fungi</taxon>
        <taxon>Dikarya</taxon>
        <taxon>Ascomycota</taxon>
        <taxon>Pezizomycotina</taxon>
        <taxon>Lecanoromycetes</taxon>
        <taxon>OSLEUM clade</taxon>
        <taxon>Ostropomycetidae</taxon>
        <taxon>Ostropales</taxon>
        <taxon>Graphidaceae</taxon>
        <taxon>Gomphilloideae</taxon>
        <taxon>Gomphillus</taxon>
    </lineage>
</organism>
<dbReference type="EMBL" id="CAJPDQ010000032">
    <property type="protein sequence ID" value="CAF9929329.1"/>
    <property type="molecule type" value="Genomic_DNA"/>
</dbReference>
<comment type="caution">
    <text evidence="1">The sequence shown here is derived from an EMBL/GenBank/DDBJ whole genome shotgun (WGS) entry which is preliminary data.</text>
</comment>
<evidence type="ECO:0000313" key="2">
    <source>
        <dbReference type="Proteomes" id="UP000664169"/>
    </source>
</evidence>
<evidence type="ECO:0000313" key="1">
    <source>
        <dbReference type="EMBL" id="CAF9929329.1"/>
    </source>
</evidence>
<dbReference type="AlphaFoldDB" id="A0A8H3FRK2"/>
<protein>
    <submittedName>
        <fullName evidence="1">Uncharacterized protein</fullName>
    </submittedName>
</protein>
<dbReference type="OrthoDB" id="2867594at2759"/>
<sequence length="85" mass="9991">MRQRHFTVSVFFVLDSLTPEDETLVVVEARDPAEITEDDPGIDTLRTDFYAARQVAMLSDLNIEKLLDYRDYMRVYKGREFPMDL</sequence>
<reference evidence="1" key="1">
    <citation type="submission" date="2021-03" db="EMBL/GenBank/DDBJ databases">
        <authorList>
            <person name="Tagirdzhanova G."/>
        </authorList>
    </citation>
    <scope>NUCLEOTIDE SEQUENCE</scope>
</reference>
<name>A0A8H3FRK2_9LECA</name>
<dbReference type="Proteomes" id="UP000664169">
    <property type="component" value="Unassembled WGS sequence"/>
</dbReference>
<accession>A0A8H3FRK2</accession>
<gene>
    <name evidence="1" type="ORF">GOMPHAMPRED_005371</name>
</gene>